<evidence type="ECO:0000256" key="7">
    <source>
        <dbReference type="ARBA" id="ARBA00039935"/>
    </source>
</evidence>
<dbReference type="InterPro" id="IPR051991">
    <property type="entry name" value="Mitoribosomal_protein_bL32"/>
</dbReference>
<evidence type="ECO:0000313" key="9">
    <source>
        <dbReference type="Proteomes" id="UP000188318"/>
    </source>
</evidence>
<dbReference type="InterPro" id="IPR002677">
    <property type="entry name" value="Ribosomal_bL32"/>
</dbReference>
<evidence type="ECO:0000256" key="4">
    <source>
        <dbReference type="ARBA" id="ARBA00022980"/>
    </source>
</evidence>
<dbReference type="PANTHER" id="PTHR21026:SF2">
    <property type="entry name" value="LARGE RIBOSOMAL SUBUNIT PROTEIN BL32M"/>
    <property type="match status" value="1"/>
</dbReference>
<comment type="similarity">
    <text evidence="2">Belongs to the bacterial ribosomal protein bL32 family.</text>
</comment>
<comment type="subcellular location">
    <subcellularLocation>
        <location evidence="1">Mitochondrion</location>
    </subcellularLocation>
</comment>
<dbReference type="NCBIfam" id="TIGR01031">
    <property type="entry name" value="rpmF_bact"/>
    <property type="match status" value="1"/>
</dbReference>
<accession>A0A1R3S3D5</accession>
<dbReference type="VEuPathDB" id="FungiDB:ASPCADRAFT_402081"/>
<dbReference type="OMA" id="DIKESWR"/>
<evidence type="ECO:0000256" key="3">
    <source>
        <dbReference type="ARBA" id="ARBA00022946"/>
    </source>
</evidence>
<evidence type="ECO:0000313" key="8">
    <source>
        <dbReference type="EMBL" id="OOG01212.1"/>
    </source>
</evidence>
<sequence length="131" mass="14200">MALRLLSPNLSSQMLPRSRLLTESLSAAAVGRWSGFALNASAWSHNLLGPAAISLNIPGIIAGLWDSVLRAVPKKKTSHMKKRHRQMAGKALKDVKGLSTCSGCGQVKRSHVLCQNCVESVKEQWKRTPTA</sequence>
<keyword evidence="6" id="KW-0687">Ribonucleoprotein</keyword>
<dbReference type="GO" id="GO:0003735">
    <property type="term" value="F:structural constituent of ribosome"/>
    <property type="evidence" value="ECO:0007669"/>
    <property type="project" value="InterPro"/>
</dbReference>
<evidence type="ECO:0000256" key="1">
    <source>
        <dbReference type="ARBA" id="ARBA00004173"/>
    </source>
</evidence>
<dbReference type="InterPro" id="IPR011332">
    <property type="entry name" value="Ribosomal_zn-bd"/>
</dbReference>
<dbReference type="PANTHER" id="PTHR21026">
    <property type="entry name" value="39S RIBOSOMAL PROTEIN L32, MITOCHONDRIAL"/>
    <property type="match status" value="1"/>
</dbReference>
<dbReference type="STRING" id="602072.A0A1R3S3D5"/>
<keyword evidence="4" id="KW-0689">Ribosomal protein</keyword>
<dbReference type="OrthoDB" id="2014905at2759"/>
<evidence type="ECO:0000256" key="6">
    <source>
        <dbReference type="ARBA" id="ARBA00023274"/>
    </source>
</evidence>
<reference evidence="9" key="1">
    <citation type="journal article" date="2017" name="Genome Biol.">
        <title>Comparative genomics reveals high biological diversity and specific adaptations in the industrially and medically important fungal genus Aspergillus.</title>
        <authorList>
            <person name="de Vries R.P."/>
            <person name="Riley R."/>
            <person name="Wiebenga A."/>
            <person name="Aguilar-Osorio G."/>
            <person name="Amillis S."/>
            <person name="Uchima C.A."/>
            <person name="Anderluh G."/>
            <person name="Asadollahi M."/>
            <person name="Askin M."/>
            <person name="Barry K."/>
            <person name="Battaglia E."/>
            <person name="Bayram O."/>
            <person name="Benocci T."/>
            <person name="Braus-Stromeyer S.A."/>
            <person name="Caldana C."/>
            <person name="Canovas D."/>
            <person name="Cerqueira G.C."/>
            <person name="Chen F."/>
            <person name="Chen W."/>
            <person name="Choi C."/>
            <person name="Clum A."/>
            <person name="Dos Santos R.A."/>
            <person name="Damasio A.R."/>
            <person name="Diallinas G."/>
            <person name="Emri T."/>
            <person name="Fekete E."/>
            <person name="Flipphi M."/>
            <person name="Freyberg S."/>
            <person name="Gallo A."/>
            <person name="Gournas C."/>
            <person name="Habgood R."/>
            <person name="Hainaut M."/>
            <person name="Harispe M.L."/>
            <person name="Henrissat B."/>
            <person name="Hilden K.S."/>
            <person name="Hope R."/>
            <person name="Hossain A."/>
            <person name="Karabika E."/>
            <person name="Karaffa L."/>
            <person name="Karanyi Z."/>
            <person name="Krasevec N."/>
            <person name="Kuo A."/>
            <person name="Kusch H."/>
            <person name="LaButti K."/>
            <person name="Lagendijk E.L."/>
            <person name="Lapidus A."/>
            <person name="Levasseur A."/>
            <person name="Lindquist E."/>
            <person name="Lipzen A."/>
            <person name="Logrieco A.F."/>
            <person name="MacCabe A."/>
            <person name="Maekelae M.R."/>
            <person name="Malavazi I."/>
            <person name="Melin P."/>
            <person name="Meyer V."/>
            <person name="Mielnichuk N."/>
            <person name="Miskei M."/>
            <person name="Molnar A.P."/>
            <person name="Mule G."/>
            <person name="Ngan C.Y."/>
            <person name="Orejas M."/>
            <person name="Orosz E."/>
            <person name="Ouedraogo J.P."/>
            <person name="Overkamp K.M."/>
            <person name="Park H.-S."/>
            <person name="Perrone G."/>
            <person name="Piumi F."/>
            <person name="Punt P.J."/>
            <person name="Ram A.F."/>
            <person name="Ramon A."/>
            <person name="Rauscher S."/>
            <person name="Record E."/>
            <person name="Riano-Pachon D.M."/>
            <person name="Robert V."/>
            <person name="Roehrig J."/>
            <person name="Ruller R."/>
            <person name="Salamov A."/>
            <person name="Salih N.S."/>
            <person name="Samson R.A."/>
            <person name="Sandor E."/>
            <person name="Sanguinetti M."/>
            <person name="Schuetze T."/>
            <person name="Sepcic K."/>
            <person name="Shelest E."/>
            <person name="Sherlock G."/>
            <person name="Sophianopoulou V."/>
            <person name="Squina F.M."/>
            <person name="Sun H."/>
            <person name="Susca A."/>
            <person name="Todd R.B."/>
            <person name="Tsang A."/>
            <person name="Unkles S.E."/>
            <person name="van de Wiele N."/>
            <person name="van Rossen-Uffink D."/>
            <person name="Oliveira J.V."/>
            <person name="Vesth T.C."/>
            <person name="Visser J."/>
            <person name="Yu J.-H."/>
            <person name="Zhou M."/>
            <person name="Andersen M.R."/>
            <person name="Archer D.B."/>
            <person name="Baker S.E."/>
            <person name="Benoit I."/>
            <person name="Brakhage A.A."/>
            <person name="Braus G.H."/>
            <person name="Fischer R."/>
            <person name="Frisvad J.C."/>
            <person name="Goldman G.H."/>
            <person name="Houbraken J."/>
            <person name="Oakley B."/>
            <person name="Pocsi I."/>
            <person name="Scazzocchio C."/>
            <person name="Seiboth B."/>
            <person name="vanKuyk P.A."/>
            <person name="Wortman J."/>
            <person name="Dyer P.S."/>
            <person name="Grigoriev I.V."/>
        </authorList>
    </citation>
    <scope>NUCLEOTIDE SEQUENCE [LARGE SCALE GENOMIC DNA]</scope>
    <source>
        <strain evidence="9">ITEM 5010</strain>
    </source>
</reference>
<evidence type="ECO:0000256" key="2">
    <source>
        <dbReference type="ARBA" id="ARBA00008560"/>
    </source>
</evidence>
<dbReference type="EMBL" id="KV907493">
    <property type="protein sequence ID" value="OOG01212.1"/>
    <property type="molecule type" value="Genomic_DNA"/>
</dbReference>
<proteinExistence type="inferred from homology"/>
<dbReference type="Pfam" id="PF01783">
    <property type="entry name" value="Ribosomal_L32p"/>
    <property type="match status" value="1"/>
</dbReference>
<dbReference type="AlphaFoldDB" id="A0A1R3S3D5"/>
<dbReference type="SUPFAM" id="SSF57829">
    <property type="entry name" value="Zn-binding ribosomal proteins"/>
    <property type="match status" value="1"/>
</dbReference>
<dbReference type="Proteomes" id="UP000188318">
    <property type="component" value="Unassembled WGS sequence"/>
</dbReference>
<name>A0A1R3S3D5_ASPC5</name>
<keyword evidence="3" id="KW-0809">Transit peptide</keyword>
<evidence type="ECO:0000256" key="5">
    <source>
        <dbReference type="ARBA" id="ARBA00023128"/>
    </source>
</evidence>
<organism evidence="8 9">
    <name type="scientific">Aspergillus carbonarius (strain ITEM 5010)</name>
    <dbReference type="NCBI Taxonomy" id="602072"/>
    <lineage>
        <taxon>Eukaryota</taxon>
        <taxon>Fungi</taxon>
        <taxon>Dikarya</taxon>
        <taxon>Ascomycota</taxon>
        <taxon>Pezizomycotina</taxon>
        <taxon>Eurotiomycetes</taxon>
        <taxon>Eurotiomycetidae</taxon>
        <taxon>Eurotiales</taxon>
        <taxon>Aspergillaceae</taxon>
        <taxon>Aspergillus</taxon>
        <taxon>Aspergillus subgen. Circumdati</taxon>
    </lineage>
</organism>
<protein>
    <recommendedName>
        <fullName evidence="7">Large ribosomal subunit protein bL32m</fullName>
    </recommendedName>
</protein>
<dbReference type="GO" id="GO:0005762">
    <property type="term" value="C:mitochondrial large ribosomal subunit"/>
    <property type="evidence" value="ECO:0007669"/>
    <property type="project" value="TreeGrafter"/>
</dbReference>
<dbReference type="GO" id="GO:0006412">
    <property type="term" value="P:translation"/>
    <property type="evidence" value="ECO:0007669"/>
    <property type="project" value="InterPro"/>
</dbReference>
<keyword evidence="5" id="KW-0496">Mitochondrion</keyword>
<keyword evidence="9" id="KW-1185">Reference proteome</keyword>
<gene>
    <name evidence="8" type="ORF">ASPCADRAFT_402081</name>
</gene>